<evidence type="ECO:0000313" key="1">
    <source>
        <dbReference type="EMBL" id="KIK76986.1"/>
    </source>
</evidence>
<dbReference type="InParanoid" id="A0A0D0D0D8"/>
<organism evidence="1 2">
    <name type="scientific">Paxillus rubicundulus Ve08.2h10</name>
    <dbReference type="NCBI Taxonomy" id="930991"/>
    <lineage>
        <taxon>Eukaryota</taxon>
        <taxon>Fungi</taxon>
        <taxon>Dikarya</taxon>
        <taxon>Basidiomycota</taxon>
        <taxon>Agaricomycotina</taxon>
        <taxon>Agaricomycetes</taxon>
        <taxon>Agaricomycetidae</taxon>
        <taxon>Boletales</taxon>
        <taxon>Paxilineae</taxon>
        <taxon>Paxillaceae</taxon>
        <taxon>Paxillus</taxon>
    </lineage>
</organism>
<dbReference type="Proteomes" id="UP000054538">
    <property type="component" value="Unassembled WGS sequence"/>
</dbReference>
<gene>
    <name evidence="1" type="ORF">PAXRUDRAFT_97068</name>
</gene>
<dbReference type="STRING" id="930991.A0A0D0D0D8"/>
<reference evidence="1 2" key="1">
    <citation type="submission" date="2014-04" db="EMBL/GenBank/DDBJ databases">
        <authorList>
            <consortium name="DOE Joint Genome Institute"/>
            <person name="Kuo A."/>
            <person name="Kohler A."/>
            <person name="Jargeat P."/>
            <person name="Nagy L.G."/>
            <person name="Floudas D."/>
            <person name="Copeland A."/>
            <person name="Barry K.W."/>
            <person name="Cichocki N."/>
            <person name="Veneault-Fourrey C."/>
            <person name="LaButti K."/>
            <person name="Lindquist E.A."/>
            <person name="Lipzen A."/>
            <person name="Lundell T."/>
            <person name="Morin E."/>
            <person name="Murat C."/>
            <person name="Sun H."/>
            <person name="Tunlid A."/>
            <person name="Henrissat B."/>
            <person name="Grigoriev I.V."/>
            <person name="Hibbett D.S."/>
            <person name="Martin F."/>
            <person name="Nordberg H.P."/>
            <person name="Cantor M.N."/>
            <person name="Hua S.X."/>
        </authorList>
    </citation>
    <scope>NUCLEOTIDE SEQUENCE [LARGE SCALE GENOMIC DNA]</scope>
    <source>
        <strain evidence="1 2">Ve08.2h10</strain>
    </source>
</reference>
<proteinExistence type="predicted"/>
<evidence type="ECO:0000313" key="2">
    <source>
        <dbReference type="Proteomes" id="UP000054538"/>
    </source>
</evidence>
<reference evidence="2" key="2">
    <citation type="submission" date="2015-01" db="EMBL/GenBank/DDBJ databases">
        <title>Evolutionary Origins and Diversification of the Mycorrhizal Mutualists.</title>
        <authorList>
            <consortium name="DOE Joint Genome Institute"/>
            <consortium name="Mycorrhizal Genomics Consortium"/>
            <person name="Kohler A."/>
            <person name="Kuo A."/>
            <person name="Nagy L.G."/>
            <person name="Floudas D."/>
            <person name="Copeland A."/>
            <person name="Barry K.W."/>
            <person name="Cichocki N."/>
            <person name="Veneault-Fourrey C."/>
            <person name="LaButti K."/>
            <person name="Lindquist E.A."/>
            <person name="Lipzen A."/>
            <person name="Lundell T."/>
            <person name="Morin E."/>
            <person name="Murat C."/>
            <person name="Riley R."/>
            <person name="Ohm R."/>
            <person name="Sun H."/>
            <person name="Tunlid A."/>
            <person name="Henrissat B."/>
            <person name="Grigoriev I.V."/>
            <person name="Hibbett D.S."/>
            <person name="Martin F."/>
        </authorList>
    </citation>
    <scope>NUCLEOTIDE SEQUENCE [LARGE SCALE GENOMIC DNA]</scope>
    <source>
        <strain evidence="2">Ve08.2h10</strain>
    </source>
</reference>
<protein>
    <submittedName>
        <fullName evidence="1">Uncharacterized protein</fullName>
    </submittedName>
</protein>
<dbReference type="Pfam" id="PF18759">
    <property type="entry name" value="Plavaka"/>
    <property type="match status" value="1"/>
</dbReference>
<dbReference type="InterPro" id="IPR041078">
    <property type="entry name" value="Plavaka"/>
</dbReference>
<dbReference type="HOGENOM" id="CLU_006344_17_0_1"/>
<dbReference type="EMBL" id="KN827197">
    <property type="protein sequence ID" value="KIK76986.1"/>
    <property type="molecule type" value="Genomic_DNA"/>
</dbReference>
<dbReference type="AlphaFoldDB" id="A0A0D0D0D8"/>
<sequence>PFIDDFPHADIHQLLVPDILHQLIKGMFKDHLVKWVGKHLELKYGKAGQKNSSQTLIAAPLFSGLHRFPDAGDDSKVLMKVYLPAIEGHVPDNMICT</sequence>
<keyword evidence="2" id="KW-1185">Reference proteome</keyword>
<feature type="non-terminal residue" evidence="1">
    <location>
        <position position="97"/>
    </location>
</feature>
<dbReference type="OrthoDB" id="3199698at2759"/>
<accession>A0A0D0D0D8</accession>
<feature type="non-terminal residue" evidence="1">
    <location>
        <position position="1"/>
    </location>
</feature>
<name>A0A0D0D0D8_9AGAM</name>